<protein>
    <submittedName>
        <fullName evidence="1">Uncharacterized protein</fullName>
    </submittedName>
</protein>
<name>A0A918ZGW1_9ACTN</name>
<evidence type="ECO:0000313" key="2">
    <source>
        <dbReference type="Proteomes" id="UP000603227"/>
    </source>
</evidence>
<comment type="caution">
    <text evidence="1">The sequence shown here is derived from an EMBL/GenBank/DDBJ whole genome shotgun (WGS) entry which is preliminary data.</text>
</comment>
<gene>
    <name evidence="1" type="ORF">GCM10017771_73000</name>
</gene>
<evidence type="ECO:0000313" key="1">
    <source>
        <dbReference type="EMBL" id="GHE51006.1"/>
    </source>
</evidence>
<organism evidence="1 2">
    <name type="scientific">Streptomyces capitiformicae</name>
    <dbReference type="NCBI Taxonomy" id="2014920"/>
    <lineage>
        <taxon>Bacteria</taxon>
        <taxon>Bacillati</taxon>
        <taxon>Actinomycetota</taxon>
        <taxon>Actinomycetes</taxon>
        <taxon>Kitasatosporales</taxon>
        <taxon>Streptomycetaceae</taxon>
        <taxon>Streptomyces</taxon>
    </lineage>
</organism>
<keyword evidence="2" id="KW-1185">Reference proteome</keyword>
<dbReference type="Proteomes" id="UP000603227">
    <property type="component" value="Unassembled WGS sequence"/>
</dbReference>
<accession>A0A918ZGW1</accession>
<proteinExistence type="predicted"/>
<dbReference type="RefSeq" id="WP_189786715.1">
    <property type="nucleotide sequence ID" value="NZ_CP022161.1"/>
</dbReference>
<dbReference type="EMBL" id="BNAT01000036">
    <property type="protein sequence ID" value="GHE51006.1"/>
    <property type="molecule type" value="Genomic_DNA"/>
</dbReference>
<dbReference type="AlphaFoldDB" id="A0A918ZGW1"/>
<sequence>MSGEMGRHPLEGADRDELHSSIDDLAWVFARRAAGLGPDDPPISLYDAGLSDDQIKAARLARVAIYKHLETLIGSSLRLDVGQALEHSASWDEVAEALEVSRQAAAKRFGDLRRGENVAVVISRRDRVREYPDDARIRVGEVGGPEQYDSDRGVWPIGKKVRAEAKYAIVAVDGIVRRIYELDPAGWREAEPNKWEFTAVGGRELDAEAIATAYTAGELPLRPGDDCPTRVGGAYRPHWF</sequence>
<reference evidence="1" key="1">
    <citation type="journal article" date="2014" name="Int. J. Syst. Evol. Microbiol.">
        <title>Complete genome sequence of Corynebacterium casei LMG S-19264T (=DSM 44701T), isolated from a smear-ripened cheese.</title>
        <authorList>
            <consortium name="US DOE Joint Genome Institute (JGI-PGF)"/>
            <person name="Walter F."/>
            <person name="Albersmeier A."/>
            <person name="Kalinowski J."/>
            <person name="Ruckert C."/>
        </authorList>
    </citation>
    <scope>NUCLEOTIDE SEQUENCE</scope>
    <source>
        <strain evidence="1">CGMCC 4.7403</strain>
    </source>
</reference>
<reference evidence="1" key="2">
    <citation type="submission" date="2020-09" db="EMBL/GenBank/DDBJ databases">
        <authorList>
            <person name="Sun Q."/>
            <person name="Zhou Y."/>
        </authorList>
    </citation>
    <scope>NUCLEOTIDE SEQUENCE</scope>
    <source>
        <strain evidence="1">CGMCC 4.7403</strain>
    </source>
</reference>